<name>A0A977KZ54_9CYAN</name>
<organism evidence="2">
    <name type="scientific">Woronichinia naegeliana WA131</name>
    <dbReference type="NCBI Taxonomy" id="2824559"/>
    <lineage>
        <taxon>Bacteria</taxon>
        <taxon>Bacillati</taxon>
        <taxon>Cyanobacteriota</taxon>
        <taxon>Cyanophyceae</taxon>
        <taxon>Synechococcales</taxon>
        <taxon>Coelosphaeriaceae</taxon>
        <taxon>Woronichinia</taxon>
    </lineage>
</organism>
<feature type="region of interest" description="Disordered" evidence="1">
    <location>
        <begin position="1"/>
        <end position="29"/>
    </location>
</feature>
<evidence type="ECO:0000313" key="2">
    <source>
        <dbReference type="EMBL" id="UXE62584.1"/>
    </source>
</evidence>
<dbReference type="AlphaFoldDB" id="A0A977KZ54"/>
<dbReference type="EMBL" id="CP073041">
    <property type="protein sequence ID" value="UXE62584.1"/>
    <property type="molecule type" value="Genomic_DNA"/>
</dbReference>
<dbReference type="SUPFAM" id="SSF48452">
    <property type="entry name" value="TPR-like"/>
    <property type="match status" value="1"/>
</dbReference>
<accession>A0A977KZ54</accession>
<evidence type="ECO:0000256" key="1">
    <source>
        <dbReference type="SAM" id="MobiDB-lite"/>
    </source>
</evidence>
<feature type="region of interest" description="Disordered" evidence="1">
    <location>
        <begin position="89"/>
        <end position="109"/>
    </location>
</feature>
<dbReference type="Gene3D" id="1.25.40.10">
    <property type="entry name" value="Tetratricopeptide repeat domain"/>
    <property type="match status" value="1"/>
</dbReference>
<dbReference type="Pfam" id="PF14559">
    <property type="entry name" value="TPR_19"/>
    <property type="match status" value="1"/>
</dbReference>
<sequence>MFSMFNQAPPSSPTTSPQSAKNNLQQVAQGYEKVLAREPENPTALQGLAEVRLKMGDLPGAIAPMEKLVKLYPEEKQLKQLLDAIKYQVKTGKKPPLPGQNDSATPPQK</sequence>
<proteinExistence type="predicted"/>
<reference evidence="2" key="1">
    <citation type="submission" date="2021-04" db="EMBL/GenBank/DDBJ databases">
        <title>Genome sequence of Woronichinia naegeliana from Washington state freshwater lake bloom.</title>
        <authorList>
            <person name="Dreher T.W."/>
        </authorList>
    </citation>
    <scope>NUCLEOTIDE SEQUENCE</scope>
    <source>
        <strain evidence="2">WA131</strain>
    </source>
</reference>
<feature type="compositionally biased region" description="Polar residues" evidence="1">
    <location>
        <begin position="100"/>
        <end position="109"/>
    </location>
</feature>
<protein>
    <submittedName>
        <fullName evidence="2">Tetratricopeptide repeat protein</fullName>
    </submittedName>
</protein>
<gene>
    <name evidence="2" type="ORF">KA717_07450</name>
</gene>
<feature type="compositionally biased region" description="Low complexity" evidence="1">
    <location>
        <begin position="7"/>
        <end position="20"/>
    </location>
</feature>
<dbReference type="Proteomes" id="UP001065613">
    <property type="component" value="Chromosome"/>
</dbReference>
<dbReference type="InterPro" id="IPR011990">
    <property type="entry name" value="TPR-like_helical_dom_sf"/>
</dbReference>
<dbReference type="KEGG" id="wna:KA717_07450"/>